<sequence length="176" mass="19373">MTECVDNEARSMQLAEACVQDLQDKKGSNVTLQSEQDELELVGTAADVMVHLIENATHWIFSPKSVSTSAAYNTHMSRPITCQEFAKYDPSPESISFILRQQTLAHINVTRATISTDRPPKPSITSTPSIVDLRTRPVQSSLRASADSHIPSMSAPSIRGAQFAPWKPPKPKPSRM</sequence>
<dbReference type="AlphaFoldDB" id="A0A5N5QB87"/>
<name>A0A5N5QB87_9AGAM</name>
<dbReference type="EMBL" id="SSOP01000346">
    <property type="protein sequence ID" value="KAB5588924.1"/>
    <property type="molecule type" value="Genomic_DNA"/>
</dbReference>
<keyword evidence="3" id="KW-1185">Reference proteome</keyword>
<protein>
    <submittedName>
        <fullName evidence="2">Uncharacterized protein</fullName>
    </submittedName>
</protein>
<gene>
    <name evidence="2" type="ORF">CTheo_7637</name>
</gene>
<evidence type="ECO:0000256" key="1">
    <source>
        <dbReference type="SAM" id="MobiDB-lite"/>
    </source>
</evidence>
<proteinExistence type="predicted"/>
<evidence type="ECO:0000313" key="2">
    <source>
        <dbReference type="EMBL" id="KAB5588924.1"/>
    </source>
</evidence>
<accession>A0A5N5QB87</accession>
<dbReference type="Proteomes" id="UP000383932">
    <property type="component" value="Unassembled WGS sequence"/>
</dbReference>
<organism evidence="2 3">
    <name type="scientific">Ceratobasidium theobromae</name>
    <dbReference type="NCBI Taxonomy" id="1582974"/>
    <lineage>
        <taxon>Eukaryota</taxon>
        <taxon>Fungi</taxon>
        <taxon>Dikarya</taxon>
        <taxon>Basidiomycota</taxon>
        <taxon>Agaricomycotina</taxon>
        <taxon>Agaricomycetes</taxon>
        <taxon>Cantharellales</taxon>
        <taxon>Ceratobasidiaceae</taxon>
        <taxon>Ceratobasidium</taxon>
    </lineage>
</organism>
<comment type="caution">
    <text evidence="2">The sequence shown here is derived from an EMBL/GenBank/DDBJ whole genome shotgun (WGS) entry which is preliminary data.</text>
</comment>
<reference evidence="2 3" key="1">
    <citation type="journal article" date="2019" name="Fungal Biol. Biotechnol.">
        <title>Draft genome sequence of fastidious pathogen Ceratobasidium theobromae, which causes vascular-streak dieback in Theobroma cacao.</title>
        <authorList>
            <person name="Ali S.S."/>
            <person name="Asman A."/>
            <person name="Shao J."/>
            <person name="Firmansyah A.P."/>
            <person name="Susilo A.W."/>
            <person name="Rosmana A."/>
            <person name="McMahon P."/>
            <person name="Junaid M."/>
            <person name="Guest D."/>
            <person name="Kheng T.Y."/>
            <person name="Meinhardt L.W."/>
            <person name="Bailey B.A."/>
        </authorList>
    </citation>
    <scope>NUCLEOTIDE SEQUENCE [LARGE SCALE GENOMIC DNA]</scope>
    <source>
        <strain evidence="2 3">CT2</strain>
    </source>
</reference>
<evidence type="ECO:0000313" key="3">
    <source>
        <dbReference type="Proteomes" id="UP000383932"/>
    </source>
</evidence>
<feature type="region of interest" description="Disordered" evidence="1">
    <location>
        <begin position="113"/>
        <end position="176"/>
    </location>
</feature>